<dbReference type="Pfam" id="PF02720">
    <property type="entry name" value="DUF222"/>
    <property type="match status" value="1"/>
</dbReference>
<dbReference type="InterPro" id="IPR003870">
    <property type="entry name" value="DUF222"/>
</dbReference>
<dbReference type="RefSeq" id="WP_123229473.1">
    <property type="nucleotide sequence ID" value="NZ_RJSE01000009.1"/>
</dbReference>
<keyword evidence="1" id="KW-0175">Coiled coil</keyword>
<keyword evidence="3" id="KW-0378">Hydrolase</keyword>
<dbReference type="CDD" id="cd00085">
    <property type="entry name" value="HNHc"/>
    <property type="match status" value="1"/>
</dbReference>
<keyword evidence="4" id="KW-1185">Reference proteome</keyword>
<comment type="caution">
    <text evidence="3">The sequence shown here is derived from an EMBL/GenBank/DDBJ whole genome shotgun (WGS) entry which is preliminary data.</text>
</comment>
<dbReference type="OrthoDB" id="5170592at2"/>
<name>A0A3N0CBT9_9ACTN</name>
<dbReference type="EMBL" id="RJSE01000009">
    <property type="protein sequence ID" value="RNL60721.1"/>
    <property type="molecule type" value="Genomic_DNA"/>
</dbReference>
<keyword evidence="3" id="KW-0255">Endonuclease</keyword>
<feature type="domain" description="HNH nuclease" evidence="2">
    <location>
        <begin position="344"/>
        <end position="396"/>
    </location>
</feature>
<protein>
    <submittedName>
        <fullName evidence="3">HNH endonuclease</fullName>
    </submittedName>
</protein>
<evidence type="ECO:0000313" key="3">
    <source>
        <dbReference type="EMBL" id="RNL60721.1"/>
    </source>
</evidence>
<organism evidence="3 4">
    <name type="scientific">Nocardioides marmoriginsengisoli</name>
    <dbReference type="NCBI Taxonomy" id="661483"/>
    <lineage>
        <taxon>Bacteria</taxon>
        <taxon>Bacillati</taxon>
        <taxon>Actinomycetota</taxon>
        <taxon>Actinomycetes</taxon>
        <taxon>Propionibacteriales</taxon>
        <taxon>Nocardioidaceae</taxon>
        <taxon>Nocardioides</taxon>
    </lineage>
</organism>
<dbReference type="SMART" id="SM00507">
    <property type="entry name" value="HNHc"/>
    <property type="match status" value="1"/>
</dbReference>
<dbReference type="AlphaFoldDB" id="A0A3N0CBT9"/>
<reference evidence="3 4" key="1">
    <citation type="submission" date="2018-11" db="EMBL/GenBank/DDBJ databases">
        <authorList>
            <person name="Li F."/>
        </authorList>
    </citation>
    <scope>NUCLEOTIDE SEQUENCE [LARGE SCALE GENOMIC DNA]</scope>
    <source>
        <strain evidence="3 4">Gsoil 097</strain>
    </source>
</reference>
<evidence type="ECO:0000313" key="4">
    <source>
        <dbReference type="Proteomes" id="UP000267128"/>
    </source>
</evidence>
<proteinExistence type="predicted"/>
<feature type="coiled-coil region" evidence="1">
    <location>
        <begin position="177"/>
        <end position="204"/>
    </location>
</feature>
<dbReference type="GO" id="GO:0004519">
    <property type="term" value="F:endonuclease activity"/>
    <property type="evidence" value="ECO:0007669"/>
    <property type="project" value="UniProtKB-KW"/>
</dbReference>
<accession>A0A3N0CBT9</accession>
<keyword evidence="3" id="KW-0540">Nuclease</keyword>
<dbReference type="Proteomes" id="UP000267128">
    <property type="component" value="Unassembled WGS sequence"/>
</dbReference>
<evidence type="ECO:0000256" key="1">
    <source>
        <dbReference type="SAM" id="Coils"/>
    </source>
</evidence>
<dbReference type="InterPro" id="IPR003615">
    <property type="entry name" value="HNH_nuc"/>
</dbReference>
<sequence>MTLLALPETTTDPVAALHACIDRLADLDPDEFGAQAKTALLQKLGQAEARIAAVELRVLGAAHRAEVATSSGLATTDQWAARATNSDPVVLHREVRLSQQLEHRSATQEALLAGHLSAAHAAVIVRAVDQLPPSVDAAQRTTVESALVAKALTMPPGALRRSARRGLAEIEADHRIVDAHEDDLVAAEERAARARTRLTLHDNEDGTVTGHFTVPRLHGHLLRKVLQTITAPRRGRLGASQAQVGTDVGLRTDWDRARGSAFCELIEHLPTDHLHPRTAATVVVSLDESTLRGALAVAHLDTDADLSAGEARRLACGAGLVPVVLGGASIPLDLGRSARLFSESQRIALGLRHRTCAAAACDRPFAWCELHHLNPWSRGGRTDLSAAVPVCHFHHQRMHDKDYEHRRDPDGSITFHQRT</sequence>
<gene>
    <name evidence="3" type="ORF">EFK50_20665</name>
</gene>
<dbReference type="Gene3D" id="1.10.30.50">
    <property type="match status" value="1"/>
</dbReference>
<evidence type="ECO:0000259" key="2">
    <source>
        <dbReference type="SMART" id="SM00507"/>
    </source>
</evidence>